<evidence type="ECO:0000256" key="5">
    <source>
        <dbReference type="ARBA" id="ARBA00023015"/>
    </source>
</evidence>
<comment type="subcellular location">
    <subcellularLocation>
        <location evidence="1">Nucleus</location>
    </subcellularLocation>
</comment>
<name>A0A834ZFX7_TETSI</name>
<organism evidence="11 12">
    <name type="scientific">Tetracentron sinense</name>
    <name type="common">Spur-leaf</name>
    <dbReference type="NCBI Taxonomy" id="13715"/>
    <lineage>
        <taxon>Eukaryota</taxon>
        <taxon>Viridiplantae</taxon>
        <taxon>Streptophyta</taxon>
        <taxon>Embryophyta</taxon>
        <taxon>Tracheophyta</taxon>
        <taxon>Spermatophyta</taxon>
        <taxon>Magnoliopsida</taxon>
        <taxon>Trochodendrales</taxon>
        <taxon>Trochodendraceae</taxon>
        <taxon>Tetracentron</taxon>
    </lineage>
</organism>
<keyword evidence="2" id="KW-0479">Metal-binding</keyword>
<keyword evidence="5" id="KW-0805">Transcription regulation</keyword>
<dbReference type="InterPro" id="IPR013087">
    <property type="entry name" value="Znf_C2H2_type"/>
</dbReference>
<dbReference type="SUPFAM" id="SSF57667">
    <property type="entry name" value="beta-beta-alpha zinc fingers"/>
    <property type="match status" value="1"/>
</dbReference>
<keyword evidence="4" id="KW-0862">Zinc</keyword>
<dbReference type="Gene3D" id="3.30.160.60">
    <property type="entry name" value="Classic Zinc Finger"/>
    <property type="match status" value="1"/>
</dbReference>
<dbReference type="InterPro" id="IPR052426">
    <property type="entry name" value="Plant_dev_regulator"/>
</dbReference>
<feature type="region of interest" description="Disordered" evidence="9">
    <location>
        <begin position="1"/>
        <end position="25"/>
    </location>
</feature>
<sequence length="174" mass="19370">MESGQHEVSKTSTDESDQPDQFNHDVGTGRSYECVFCKRGFTTAQALGGHMNIHRKDRARISQPAVPSVTNKPGDEYASAEFHPSISSHPPQYSASAEAQRNYHKYFPAATSSTRHTDDSKIQKPRPSGQVGEDWRTSLSLRIGSTRVEGNEEDEIQDGKEDELDLELRLGHGR</sequence>
<evidence type="ECO:0000256" key="9">
    <source>
        <dbReference type="SAM" id="MobiDB-lite"/>
    </source>
</evidence>
<evidence type="ECO:0000256" key="2">
    <source>
        <dbReference type="ARBA" id="ARBA00022723"/>
    </source>
</evidence>
<dbReference type="GO" id="GO:0008270">
    <property type="term" value="F:zinc ion binding"/>
    <property type="evidence" value="ECO:0007669"/>
    <property type="project" value="UniProtKB-KW"/>
</dbReference>
<evidence type="ECO:0000256" key="3">
    <source>
        <dbReference type="ARBA" id="ARBA00022771"/>
    </source>
</evidence>
<keyword evidence="6" id="KW-0804">Transcription</keyword>
<proteinExistence type="predicted"/>
<evidence type="ECO:0000256" key="7">
    <source>
        <dbReference type="ARBA" id="ARBA00023242"/>
    </source>
</evidence>
<dbReference type="Proteomes" id="UP000655225">
    <property type="component" value="Unassembled WGS sequence"/>
</dbReference>
<dbReference type="AlphaFoldDB" id="A0A834ZFX7"/>
<dbReference type="PANTHER" id="PTHR45801:SF117">
    <property type="entry name" value="OS07G0417400 PROTEIN"/>
    <property type="match status" value="1"/>
</dbReference>
<dbReference type="PROSITE" id="PS50157">
    <property type="entry name" value="ZINC_FINGER_C2H2_2"/>
    <property type="match status" value="1"/>
</dbReference>
<evidence type="ECO:0000256" key="6">
    <source>
        <dbReference type="ARBA" id="ARBA00023163"/>
    </source>
</evidence>
<feature type="region of interest" description="Disordered" evidence="9">
    <location>
        <begin position="54"/>
        <end position="174"/>
    </location>
</feature>
<protein>
    <recommendedName>
        <fullName evidence="10">C2H2-type domain-containing protein</fullName>
    </recommendedName>
</protein>
<evidence type="ECO:0000256" key="1">
    <source>
        <dbReference type="ARBA" id="ARBA00004123"/>
    </source>
</evidence>
<dbReference type="GO" id="GO:0005634">
    <property type="term" value="C:nucleus"/>
    <property type="evidence" value="ECO:0007669"/>
    <property type="project" value="UniProtKB-SubCell"/>
</dbReference>
<keyword evidence="7" id="KW-0539">Nucleus</keyword>
<dbReference type="EMBL" id="JABCRI010000008">
    <property type="protein sequence ID" value="KAF8401842.1"/>
    <property type="molecule type" value="Genomic_DNA"/>
</dbReference>
<dbReference type="PROSITE" id="PS00028">
    <property type="entry name" value="ZINC_FINGER_C2H2_1"/>
    <property type="match status" value="1"/>
</dbReference>
<dbReference type="OrthoDB" id="780709at2759"/>
<evidence type="ECO:0000256" key="8">
    <source>
        <dbReference type="PROSITE-ProRule" id="PRU00042"/>
    </source>
</evidence>
<evidence type="ECO:0000256" key="4">
    <source>
        <dbReference type="ARBA" id="ARBA00022833"/>
    </source>
</evidence>
<keyword evidence="3 8" id="KW-0863">Zinc-finger</keyword>
<dbReference type="OMA" id="HANYVSE"/>
<evidence type="ECO:0000259" key="10">
    <source>
        <dbReference type="PROSITE" id="PS50157"/>
    </source>
</evidence>
<feature type="compositionally biased region" description="Basic and acidic residues" evidence="9">
    <location>
        <begin position="1"/>
        <end position="13"/>
    </location>
</feature>
<evidence type="ECO:0000313" key="12">
    <source>
        <dbReference type="Proteomes" id="UP000655225"/>
    </source>
</evidence>
<keyword evidence="12" id="KW-1185">Reference proteome</keyword>
<accession>A0A834ZFX7</accession>
<evidence type="ECO:0000313" key="11">
    <source>
        <dbReference type="EMBL" id="KAF8401842.1"/>
    </source>
</evidence>
<dbReference type="InterPro" id="IPR036236">
    <property type="entry name" value="Znf_C2H2_sf"/>
</dbReference>
<gene>
    <name evidence="11" type="ORF">HHK36_012789</name>
</gene>
<dbReference type="PANTHER" id="PTHR45801">
    <property type="entry name" value="OS07G0101800 PROTEIN"/>
    <property type="match status" value="1"/>
</dbReference>
<comment type="caution">
    <text evidence="11">The sequence shown here is derived from an EMBL/GenBank/DDBJ whole genome shotgun (WGS) entry which is preliminary data.</text>
</comment>
<feature type="compositionally biased region" description="Polar residues" evidence="9">
    <location>
        <begin position="85"/>
        <end position="99"/>
    </location>
</feature>
<feature type="domain" description="C2H2-type" evidence="10">
    <location>
        <begin position="32"/>
        <end position="59"/>
    </location>
</feature>
<reference evidence="11 12" key="1">
    <citation type="submission" date="2020-04" db="EMBL/GenBank/DDBJ databases">
        <title>Plant Genome Project.</title>
        <authorList>
            <person name="Zhang R.-G."/>
        </authorList>
    </citation>
    <scope>NUCLEOTIDE SEQUENCE [LARGE SCALE GENOMIC DNA]</scope>
    <source>
        <strain evidence="11">YNK0</strain>
        <tissue evidence="11">Leaf</tissue>
    </source>
</reference>
<dbReference type="Pfam" id="PF13912">
    <property type="entry name" value="zf-C2H2_6"/>
    <property type="match status" value="1"/>
</dbReference>
<feature type="compositionally biased region" description="Acidic residues" evidence="9">
    <location>
        <begin position="151"/>
        <end position="165"/>
    </location>
</feature>